<organism evidence="2 3">
    <name type="scientific">Xylophilus rhododendri</name>
    <dbReference type="NCBI Taxonomy" id="2697032"/>
    <lineage>
        <taxon>Bacteria</taxon>
        <taxon>Pseudomonadati</taxon>
        <taxon>Pseudomonadota</taxon>
        <taxon>Betaproteobacteria</taxon>
        <taxon>Burkholderiales</taxon>
        <taxon>Xylophilus</taxon>
    </lineage>
</organism>
<dbReference type="EMBL" id="CP047650">
    <property type="protein sequence ID" value="QHJ01708.1"/>
    <property type="molecule type" value="Genomic_DNA"/>
</dbReference>
<accession>A0A857JDJ0</accession>
<protein>
    <submittedName>
        <fullName evidence="2">Superinfection immunity protein</fullName>
    </submittedName>
</protein>
<dbReference type="AlphaFoldDB" id="A0A857JDJ0"/>
<dbReference type="InterPro" id="IPR016410">
    <property type="entry name" value="Phage_imm"/>
</dbReference>
<feature type="transmembrane region" description="Helical" evidence="1">
    <location>
        <begin position="58"/>
        <end position="83"/>
    </location>
</feature>
<reference evidence="2 3" key="1">
    <citation type="submission" date="2020-01" db="EMBL/GenBank/DDBJ databases">
        <title>Genome sequencing of strain KACC 21265.</title>
        <authorList>
            <person name="Heo J."/>
            <person name="Kim S.-J."/>
            <person name="Kim J.-S."/>
            <person name="Hong S.-B."/>
            <person name="Kwon S.-W."/>
        </authorList>
    </citation>
    <scope>NUCLEOTIDE SEQUENCE [LARGE SCALE GENOMIC DNA]</scope>
    <source>
        <strain evidence="2 3">KACC 21265</strain>
    </source>
</reference>
<feature type="transmembrane region" description="Helical" evidence="1">
    <location>
        <begin position="28"/>
        <end position="46"/>
    </location>
</feature>
<dbReference type="Pfam" id="PF14373">
    <property type="entry name" value="Imm_superinfect"/>
    <property type="match status" value="1"/>
</dbReference>
<keyword evidence="3" id="KW-1185">Reference proteome</keyword>
<evidence type="ECO:0000256" key="1">
    <source>
        <dbReference type="SAM" id="Phobius"/>
    </source>
</evidence>
<keyword evidence="1" id="KW-0472">Membrane</keyword>
<sequence>MVFVRLIALLFLVFYSYTTGMSVSASPSMAMHILFWVSLIALYLLPTYEAAKRRHPSLVPIALVDILLGWTVIGWVVAMVWAVRRAEVAVEAVGGGEENDPYVIVNEPSRYPANSAAESLKELAKLRAEGAISEEEYVAAKGRVLHAR</sequence>
<evidence type="ECO:0000313" key="3">
    <source>
        <dbReference type="Proteomes" id="UP000464787"/>
    </source>
</evidence>
<proteinExistence type="predicted"/>
<keyword evidence="1" id="KW-0812">Transmembrane</keyword>
<dbReference type="RefSeq" id="WP_160555516.1">
    <property type="nucleotide sequence ID" value="NZ_CP047650.1"/>
</dbReference>
<gene>
    <name evidence="2" type="ORF">GT347_25305</name>
</gene>
<dbReference type="Proteomes" id="UP000464787">
    <property type="component" value="Chromosome"/>
</dbReference>
<evidence type="ECO:0000313" key="2">
    <source>
        <dbReference type="EMBL" id="QHJ01708.1"/>
    </source>
</evidence>
<keyword evidence="1" id="KW-1133">Transmembrane helix</keyword>
<name>A0A857JDJ0_9BURK</name>
<dbReference type="KEGG" id="xyk:GT347_25305"/>